<dbReference type="InterPro" id="IPR029501">
    <property type="entry name" value="EndoU_bac"/>
</dbReference>
<dbReference type="CDD" id="cd20686">
    <property type="entry name" value="CdiA-CT_Ec-like"/>
    <property type="match status" value="1"/>
</dbReference>
<dbReference type="EMBL" id="JBHSDI010000010">
    <property type="protein sequence ID" value="MFC4258571.1"/>
    <property type="molecule type" value="Genomic_DNA"/>
</dbReference>
<comment type="caution">
    <text evidence="3">The sequence shown here is derived from an EMBL/GenBank/DDBJ whole genome shotgun (WGS) entry which is preliminary data.</text>
</comment>
<sequence>MFHRDPILIKAPLGRIYAFTRYYRGNNIFDGPHLAFPHDRGYAREHLLALTRHIGDDPFNDRLHDVWQMVFQKPWTRPGSLQELVMDLTDKITRGELFVYEELDPDRAYQIPVHDGPSEGGPVSVDRGDLQGEKPSMDRPRVSGPPVARSTSWGSDYADGLSDTASAMASDIASEQTELYENTSGWGNVMYPVFKPLENAGRFVGNTVGLLSALSPNGMKPEVAQYWQDMGEGFQALGGRVVDAVGGDGRAAGEITPAVASILVSKKVPGSTSFTRFVGNYDEHIIYRDFDVPRRRGIGGAHNGDEFLKYSNEFKVEEIIPHPTVDGIETVRYRMAALDKAGDPTGEYRAAILEKTVYDPSKVSNEQFLDWGRQAAAEAQSAGRLNREWVGTASNSLEFRGYLDETGAVKSFFPNF</sequence>
<dbReference type="Proteomes" id="UP001595798">
    <property type="component" value="Unassembled WGS sequence"/>
</dbReference>
<reference evidence="4" key="1">
    <citation type="journal article" date="2019" name="Int. J. Syst. Evol. Microbiol.">
        <title>The Global Catalogue of Microorganisms (GCM) 10K type strain sequencing project: providing services to taxonomists for standard genome sequencing and annotation.</title>
        <authorList>
            <consortium name="The Broad Institute Genomics Platform"/>
            <consortium name="The Broad Institute Genome Sequencing Center for Infectious Disease"/>
            <person name="Wu L."/>
            <person name="Ma J."/>
        </authorList>
    </citation>
    <scope>NUCLEOTIDE SEQUENCE [LARGE SCALE GENOMIC DNA]</scope>
    <source>
        <strain evidence="4">CECT 7297</strain>
    </source>
</reference>
<dbReference type="RefSeq" id="WP_379886100.1">
    <property type="nucleotide sequence ID" value="NZ_JBHSDI010000010.1"/>
</dbReference>
<evidence type="ECO:0000259" key="2">
    <source>
        <dbReference type="Pfam" id="PF14436"/>
    </source>
</evidence>
<evidence type="ECO:0000313" key="3">
    <source>
        <dbReference type="EMBL" id="MFC4258571.1"/>
    </source>
</evidence>
<protein>
    <submittedName>
        <fullName evidence="3">CdiA family toxin C-terminal domain-containing protein</fullName>
    </submittedName>
</protein>
<dbReference type="Pfam" id="PF14436">
    <property type="entry name" value="EndoU_bacteria"/>
    <property type="match status" value="1"/>
</dbReference>
<evidence type="ECO:0000313" key="4">
    <source>
        <dbReference type="Proteomes" id="UP001595798"/>
    </source>
</evidence>
<feature type="domain" description="Bacterial EndoU nuclease" evidence="2">
    <location>
        <begin position="283"/>
        <end position="414"/>
    </location>
</feature>
<gene>
    <name evidence="3" type="ORF">ACFOZ5_05915</name>
</gene>
<evidence type="ECO:0000256" key="1">
    <source>
        <dbReference type="SAM" id="MobiDB-lite"/>
    </source>
</evidence>
<feature type="region of interest" description="Disordered" evidence="1">
    <location>
        <begin position="110"/>
        <end position="155"/>
    </location>
</feature>
<keyword evidence="4" id="KW-1185">Reference proteome</keyword>
<organism evidence="3 4">
    <name type="scientific">Marinobacter lacisalsi</name>
    <dbReference type="NCBI Taxonomy" id="475979"/>
    <lineage>
        <taxon>Bacteria</taxon>
        <taxon>Pseudomonadati</taxon>
        <taxon>Pseudomonadota</taxon>
        <taxon>Gammaproteobacteria</taxon>
        <taxon>Pseudomonadales</taxon>
        <taxon>Marinobacteraceae</taxon>
        <taxon>Marinobacter</taxon>
    </lineage>
</organism>
<name>A0ABV8QDZ3_9GAMM</name>
<feature type="compositionally biased region" description="Basic and acidic residues" evidence="1">
    <location>
        <begin position="126"/>
        <end position="141"/>
    </location>
</feature>
<proteinExistence type="predicted"/>
<accession>A0ABV8QDZ3</accession>